<keyword evidence="1" id="KW-0812">Transmembrane</keyword>
<accession>A0ABR5YGD1</accession>
<evidence type="ECO:0000313" key="2">
    <source>
        <dbReference type="EMBL" id="KZE18694.1"/>
    </source>
</evidence>
<keyword evidence="1" id="KW-1133">Transmembrane helix</keyword>
<gene>
    <name evidence="2" type="ORF">AVT10_01235</name>
</gene>
<evidence type="ECO:0008006" key="4">
    <source>
        <dbReference type="Google" id="ProtNLM"/>
    </source>
</evidence>
<protein>
    <recommendedName>
        <fullName evidence="4">DUF2842 domain-containing protein</fullName>
    </recommendedName>
</protein>
<name>A0ABR5YGD1_9SPHN</name>
<feature type="transmembrane region" description="Helical" evidence="1">
    <location>
        <begin position="36"/>
        <end position="56"/>
    </location>
</feature>
<organism evidence="2 3">
    <name type="scientific">Sphingomonas hankookensis</name>
    <dbReference type="NCBI Taxonomy" id="563996"/>
    <lineage>
        <taxon>Bacteria</taxon>
        <taxon>Pseudomonadati</taxon>
        <taxon>Pseudomonadota</taxon>
        <taxon>Alphaproteobacteria</taxon>
        <taxon>Sphingomonadales</taxon>
        <taxon>Sphingomonadaceae</taxon>
        <taxon>Sphingomonas</taxon>
    </lineage>
</organism>
<dbReference type="EMBL" id="LQQO01000001">
    <property type="protein sequence ID" value="KZE18694.1"/>
    <property type="molecule type" value="Genomic_DNA"/>
</dbReference>
<evidence type="ECO:0000256" key="1">
    <source>
        <dbReference type="SAM" id="Phobius"/>
    </source>
</evidence>
<dbReference type="Proteomes" id="UP000076609">
    <property type="component" value="Unassembled WGS sequence"/>
</dbReference>
<keyword evidence="1" id="KW-0472">Membrane</keyword>
<reference evidence="3" key="1">
    <citation type="submission" date="2016-01" db="EMBL/GenBank/DDBJ databases">
        <title>Draft genome of Chromobacterium sp. F49.</title>
        <authorList>
            <person name="Hong K.W."/>
        </authorList>
    </citation>
    <scope>NUCLEOTIDE SEQUENCE [LARGE SCALE GENOMIC DNA]</scope>
    <source>
        <strain evidence="3">CN3</strain>
    </source>
</reference>
<dbReference type="InterPro" id="IPR021265">
    <property type="entry name" value="DUF2842"/>
</dbReference>
<comment type="caution">
    <text evidence="2">The sequence shown here is derived from an EMBL/GenBank/DDBJ whole genome shotgun (WGS) entry which is preliminary data.</text>
</comment>
<dbReference type="Pfam" id="PF11003">
    <property type="entry name" value="DUF2842"/>
    <property type="match status" value="1"/>
</dbReference>
<proteinExistence type="predicted"/>
<feature type="transmembrane region" description="Helical" evidence="1">
    <location>
        <begin position="12"/>
        <end position="30"/>
    </location>
</feature>
<sequence>MNEPTWRKPAGVLAILLMLTLWAIGVAMLSPMVGGWHWVLQLAFYVAAGIAWLWVLPMRRMLLWMETGRWR</sequence>
<dbReference type="RefSeq" id="WP_066687238.1">
    <property type="nucleotide sequence ID" value="NZ_LQQO01000001.1"/>
</dbReference>
<evidence type="ECO:0000313" key="3">
    <source>
        <dbReference type="Proteomes" id="UP000076609"/>
    </source>
</evidence>
<keyword evidence="3" id="KW-1185">Reference proteome</keyword>